<dbReference type="InterPro" id="IPR050266">
    <property type="entry name" value="AB_hydrolase_sf"/>
</dbReference>
<dbReference type="OrthoDB" id="9812774at2"/>
<name>A0A1M7UEM4_9BRAD</name>
<evidence type="ECO:0000313" key="2">
    <source>
        <dbReference type="EMBL" id="SHN81492.1"/>
    </source>
</evidence>
<dbReference type="AlphaFoldDB" id="A0A1M7UEM4"/>
<dbReference type="InterPro" id="IPR029058">
    <property type="entry name" value="AB_hydrolase_fold"/>
</dbReference>
<protein>
    <submittedName>
        <fullName evidence="2">Pimeloyl-ACP methyl ester carboxylesterase</fullName>
    </submittedName>
</protein>
<proteinExistence type="predicted"/>
<dbReference type="RefSeq" id="WP_156898668.1">
    <property type="nucleotide sequence ID" value="NZ_LT670849.1"/>
</dbReference>
<dbReference type="Pfam" id="PF00561">
    <property type="entry name" value="Abhydrolase_1"/>
    <property type="match status" value="1"/>
</dbReference>
<dbReference type="SUPFAM" id="SSF53474">
    <property type="entry name" value="alpha/beta-Hydrolases"/>
    <property type="match status" value="1"/>
</dbReference>
<organism evidence="2 3">
    <name type="scientific">Bradyrhizobium erythrophlei</name>
    <dbReference type="NCBI Taxonomy" id="1437360"/>
    <lineage>
        <taxon>Bacteria</taxon>
        <taxon>Pseudomonadati</taxon>
        <taxon>Pseudomonadota</taxon>
        <taxon>Alphaproteobacteria</taxon>
        <taxon>Hyphomicrobiales</taxon>
        <taxon>Nitrobacteraceae</taxon>
        <taxon>Bradyrhizobium</taxon>
    </lineage>
</organism>
<dbReference type="PANTHER" id="PTHR43798">
    <property type="entry name" value="MONOACYLGLYCEROL LIPASE"/>
    <property type="match status" value="1"/>
</dbReference>
<dbReference type="GO" id="GO:0016020">
    <property type="term" value="C:membrane"/>
    <property type="evidence" value="ECO:0007669"/>
    <property type="project" value="TreeGrafter"/>
</dbReference>
<gene>
    <name evidence="2" type="ORF">SAMN05444170_4738</name>
</gene>
<reference evidence="3" key="1">
    <citation type="submission" date="2016-11" db="EMBL/GenBank/DDBJ databases">
        <authorList>
            <person name="Varghese N."/>
            <person name="Submissions S."/>
        </authorList>
    </citation>
    <scope>NUCLEOTIDE SEQUENCE [LARGE SCALE GENOMIC DNA]</scope>
    <source>
        <strain evidence="3">GAS401</strain>
    </source>
</reference>
<accession>A0A1M7UEM4</accession>
<evidence type="ECO:0000313" key="3">
    <source>
        <dbReference type="Proteomes" id="UP000184096"/>
    </source>
</evidence>
<dbReference type="GO" id="GO:0047372">
    <property type="term" value="F:monoacylglycerol lipase activity"/>
    <property type="evidence" value="ECO:0007669"/>
    <property type="project" value="TreeGrafter"/>
</dbReference>
<dbReference type="Gene3D" id="3.40.50.1820">
    <property type="entry name" value="alpha/beta hydrolase"/>
    <property type="match status" value="1"/>
</dbReference>
<keyword evidence="3" id="KW-1185">Reference proteome</keyword>
<dbReference type="GO" id="GO:0046464">
    <property type="term" value="P:acylglycerol catabolic process"/>
    <property type="evidence" value="ECO:0007669"/>
    <property type="project" value="TreeGrafter"/>
</dbReference>
<evidence type="ECO:0000259" key="1">
    <source>
        <dbReference type="Pfam" id="PF00561"/>
    </source>
</evidence>
<dbReference type="Proteomes" id="UP000184096">
    <property type="component" value="Chromosome I"/>
</dbReference>
<sequence length="294" mass="32224">MLLGPVAARADIESFPSGFKTRTIAANGTQIYVRTGGQGPAVILIHGFGDTGDMWARLAAELARDHTVVVPDLRGMGLSGKPDNGYDKWTQAADMRGVLQALGIEKADVVGHDIGTMVAYAYAARYRDMTEKLVVMDAPVPGVPPWDEIVRSQQLWHFDLGGSDMERLVKGRERIYLDRFWNDFAGTPSKISEATRHHYTTLYARPGAMHAAFAQFRSIRKDAEDNKKAIATKLTVPVLAIGGEKSFGAMEAVVMRNAATDVTEVVIPDAGHWLMEEQPVATIKAIRQFLDGKK</sequence>
<feature type="domain" description="AB hydrolase-1" evidence="1">
    <location>
        <begin position="40"/>
        <end position="278"/>
    </location>
</feature>
<dbReference type="PANTHER" id="PTHR43798:SF33">
    <property type="entry name" value="HYDROLASE, PUTATIVE (AFU_ORTHOLOGUE AFUA_2G14860)-RELATED"/>
    <property type="match status" value="1"/>
</dbReference>
<dbReference type="InterPro" id="IPR000073">
    <property type="entry name" value="AB_hydrolase_1"/>
</dbReference>
<dbReference type="EMBL" id="LT670849">
    <property type="protein sequence ID" value="SHN81492.1"/>
    <property type="molecule type" value="Genomic_DNA"/>
</dbReference>